<dbReference type="EMBL" id="JAGYPG010000001">
    <property type="protein sequence ID" value="MBS4193479.1"/>
    <property type="molecule type" value="Genomic_DNA"/>
</dbReference>
<sequence length="82" mass="9339">MTNLTVLEGGRNKLTSHIYEVHDSDGNIVDVMRFETPEIAAEFQSGIKGEYYVKPHTLSVEELLDIVLDLYVYELCGDMDEE</sequence>
<reference evidence="1 2" key="1">
    <citation type="submission" date="2021-05" db="EMBL/GenBank/DDBJ databases">
        <title>Novel Bacillus species.</title>
        <authorList>
            <person name="Liu G."/>
        </authorList>
    </citation>
    <scope>NUCLEOTIDE SEQUENCE [LARGE SCALE GENOMIC DNA]</scope>
    <source>
        <strain evidence="2">FJAT-49780</strain>
    </source>
</reference>
<protein>
    <submittedName>
        <fullName evidence="1">Uncharacterized protein</fullName>
    </submittedName>
</protein>
<comment type="caution">
    <text evidence="1">The sequence shown here is derived from an EMBL/GenBank/DDBJ whole genome shotgun (WGS) entry which is preliminary data.</text>
</comment>
<keyword evidence="2" id="KW-1185">Reference proteome</keyword>
<proteinExistence type="predicted"/>
<dbReference type="Proteomes" id="UP000681414">
    <property type="component" value="Unassembled WGS sequence"/>
</dbReference>
<evidence type="ECO:0000313" key="1">
    <source>
        <dbReference type="EMBL" id="MBS4193479.1"/>
    </source>
</evidence>
<dbReference type="AlphaFoldDB" id="A0A942TBH7"/>
<dbReference type="RefSeq" id="WP_213122782.1">
    <property type="nucleotide sequence ID" value="NZ_JAGYPG010000001.1"/>
</dbReference>
<name>A0A942TBH7_9BACI</name>
<evidence type="ECO:0000313" key="2">
    <source>
        <dbReference type="Proteomes" id="UP000681414"/>
    </source>
</evidence>
<accession>A0A942TBH7</accession>
<organism evidence="1 2">
    <name type="scientific">Lederbergia citri</name>
    <dbReference type="NCBI Taxonomy" id="2833580"/>
    <lineage>
        <taxon>Bacteria</taxon>
        <taxon>Bacillati</taxon>
        <taxon>Bacillota</taxon>
        <taxon>Bacilli</taxon>
        <taxon>Bacillales</taxon>
        <taxon>Bacillaceae</taxon>
        <taxon>Lederbergia</taxon>
    </lineage>
</organism>
<gene>
    <name evidence="1" type="ORF">KHA97_00155</name>
</gene>